<dbReference type="Pfam" id="PF01648">
    <property type="entry name" value="ACPS"/>
    <property type="match status" value="1"/>
</dbReference>
<evidence type="ECO:0000313" key="10">
    <source>
        <dbReference type="EMBL" id="RIO44168.1"/>
    </source>
</evidence>
<dbReference type="GO" id="GO:0000287">
    <property type="term" value="F:magnesium ion binding"/>
    <property type="evidence" value="ECO:0007669"/>
    <property type="project" value="UniProtKB-UniRule"/>
</dbReference>
<evidence type="ECO:0000256" key="1">
    <source>
        <dbReference type="ARBA" id="ARBA00022516"/>
    </source>
</evidence>
<feature type="binding site" evidence="8">
    <location>
        <position position="8"/>
    </location>
    <ligand>
        <name>Mg(2+)</name>
        <dbReference type="ChEBI" id="CHEBI:18420"/>
    </ligand>
</feature>
<protein>
    <recommendedName>
        <fullName evidence="8">Holo-[acyl-carrier-protein] synthase</fullName>
        <shortName evidence="8">Holo-ACP synthase</shortName>
        <ecNumber evidence="8">2.7.8.7</ecNumber>
    </recommendedName>
    <alternativeName>
        <fullName evidence="8">4'-phosphopantetheinyl transferase AcpS</fullName>
    </alternativeName>
</protein>
<evidence type="ECO:0000256" key="8">
    <source>
        <dbReference type="HAMAP-Rule" id="MF_00101"/>
    </source>
</evidence>
<comment type="subcellular location">
    <subcellularLocation>
        <location evidence="8">Cytoplasm</location>
    </subcellularLocation>
</comment>
<dbReference type="GO" id="GO:0006633">
    <property type="term" value="P:fatty acid biosynthetic process"/>
    <property type="evidence" value="ECO:0007669"/>
    <property type="project" value="UniProtKB-UniRule"/>
</dbReference>
<proteinExistence type="inferred from homology"/>
<evidence type="ECO:0000256" key="6">
    <source>
        <dbReference type="ARBA" id="ARBA00023098"/>
    </source>
</evidence>
<dbReference type="Gene3D" id="3.90.470.20">
    <property type="entry name" value="4'-phosphopantetheinyl transferase domain"/>
    <property type="match status" value="1"/>
</dbReference>
<comment type="similarity">
    <text evidence="8">Belongs to the P-Pant transferase superfamily. AcpS family.</text>
</comment>
<evidence type="ECO:0000256" key="5">
    <source>
        <dbReference type="ARBA" id="ARBA00022842"/>
    </source>
</evidence>
<reference evidence="10 11" key="1">
    <citation type="journal article" date="2016" name="Front. Microbiol.">
        <title>Comprehensive Phylogenetic Analysis of Bovine Non-aureus Staphylococci Species Based on Whole-Genome Sequencing.</title>
        <authorList>
            <person name="Naushad S."/>
            <person name="Barkema H.W."/>
            <person name="Luby C."/>
            <person name="Condas L.A."/>
            <person name="Nobrega D.B."/>
            <person name="Carson D.A."/>
            <person name="De Buck J."/>
        </authorList>
    </citation>
    <scope>NUCLEOTIDE SEQUENCE [LARGE SCALE GENOMIC DNA]</scope>
    <source>
        <strain evidence="10 11">SNUC 5959</strain>
    </source>
</reference>
<dbReference type="GO" id="GO:0008897">
    <property type="term" value="F:holo-[acyl-carrier-protein] synthase activity"/>
    <property type="evidence" value="ECO:0007669"/>
    <property type="project" value="UniProtKB-UniRule"/>
</dbReference>
<comment type="function">
    <text evidence="8">Transfers the 4'-phosphopantetheine moiety from coenzyme A to a Ser of acyl-carrier-protein.</text>
</comment>
<comment type="caution">
    <text evidence="10">The sequence shown here is derived from an EMBL/GenBank/DDBJ whole genome shotgun (WGS) entry which is preliminary data.</text>
</comment>
<feature type="domain" description="4'-phosphopantetheinyl transferase" evidence="9">
    <location>
        <begin position="4"/>
        <end position="108"/>
    </location>
</feature>
<evidence type="ECO:0000313" key="11">
    <source>
        <dbReference type="Proteomes" id="UP000285625"/>
    </source>
</evidence>
<gene>
    <name evidence="8" type="primary">acpS</name>
    <name evidence="10" type="ORF">BUZ57_09660</name>
</gene>
<keyword evidence="6 8" id="KW-0443">Lipid metabolism</keyword>
<evidence type="ECO:0000256" key="3">
    <source>
        <dbReference type="ARBA" id="ARBA00022723"/>
    </source>
</evidence>
<dbReference type="GO" id="GO:0005737">
    <property type="term" value="C:cytoplasm"/>
    <property type="evidence" value="ECO:0007669"/>
    <property type="project" value="UniProtKB-SubCell"/>
</dbReference>
<evidence type="ECO:0000259" key="9">
    <source>
        <dbReference type="Pfam" id="PF01648"/>
    </source>
</evidence>
<dbReference type="AlphaFoldDB" id="A0A0A8HND6"/>
<keyword evidence="5 8" id="KW-0460">Magnesium</keyword>
<dbReference type="NCBIfam" id="TIGR00516">
    <property type="entry name" value="acpS"/>
    <property type="match status" value="1"/>
</dbReference>
<feature type="binding site" evidence="8">
    <location>
        <position position="59"/>
    </location>
    <ligand>
        <name>Mg(2+)</name>
        <dbReference type="ChEBI" id="CHEBI:18420"/>
    </ligand>
</feature>
<evidence type="ECO:0000256" key="2">
    <source>
        <dbReference type="ARBA" id="ARBA00022679"/>
    </source>
</evidence>
<dbReference type="RefSeq" id="WP_039644672.1">
    <property type="nucleotide sequence ID" value="NZ_CP008747.1"/>
</dbReference>
<keyword evidence="7 8" id="KW-0275">Fatty acid biosynthesis</keyword>
<dbReference type="EC" id="2.7.8.7" evidence="8"/>
<dbReference type="KEGG" id="shu:SHYC_03905"/>
<dbReference type="EMBL" id="QXVO01000032">
    <property type="protein sequence ID" value="RIO44168.1"/>
    <property type="molecule type" value="Genomic_DNA"/>
</dbReference>
<comment type="catalytic activity">
    <reaction evidence="8">
        <text>apo-[ACP] + CoA = holo-[ACP] + adenosine 3',5'-bisphosphate + H(+)</text>
        <dbReference type="Rhea" id="RHEA:12068"/>
        <dbReference type="Rhea" id="RHEA-COMP:9685"/>
        <dbReference type="Rhea" id="RHEA-COMP:9690"/>
        <dbReference type="ChEBI" id="CHEBI:15378"/>
        <dbReference type="ChEBI" id="CHEBI:29999"/>
        <dbReference type="ChEBI" id="CHEBI:57287"/>
        <dbReference type="ChEBI" id="CHEBI:58343"/>
        <dbReference type="ChEBI" id="CHEBI:64479"/>
        <dbReference type="EC" id="2.7.8.7"/>
    </reaction>
</comment>
<dbReference type="STRING" id="1284.SHYC_03905"/>
<keyword evidence="8" id="KW-0963">Cytoplasm</keyword>
<dbReference type="SUPFAM" id="SSF56214">
    <property type="entry name" value="4'-phosphopantetheinyl transferase"/>
    <property type="match status" value="1"/>
</dbReference>
<dbReference type="InterPro" id="IPR002582">
    <property type="entry name" value="ACPS"/>
</dbReference>
<sequence length="116" mass="13447">MIYGIGVDLVEINRIKEVLKRQARFPERILSEQELERYNNFKMEKRQLEFLAGRFACKEAMSKALGTGLGESIAFKDIHCDNDQHGKPIMSYKDFTVHVSISHTEHYAMSQVIIEQ</sequence>
<dbReference type="HOGENOM" id="CLU_089696_1_2_9"/>
<dbReference type="Proteomes" id="UP000285625">
    <property type="component" value="Unassembled WGS sequence"/>
</dbReference>
<organism evidence="10 11">
    <name type="scientific">Staphylococcus hyicus</name>
    <dbReference type="NCBI Taxonomy" id="1284"/>
    <lineage>
        <taxon>Bacteria</taxon>
        <taxon>Bacillati</taxon>
        <taxon>Bacillota</taxon>
        <taxon>Bacilli</taxon>
        <taxon>Bacillales</taxon>
        <taxon>Staphylococcaceae</taxon>
        <taxon>Staphylococcus</taxon>
    </lineage>
</organism>
<accession>A0A0A8HND6</accession>
<dbReference type="InterPro" id="IPR004568">
    <property type="entry name" value="Ppantetheine-prot_Trfase_dom"/>
</dbReference>
<dbReference type="GeneID" id="41072614"/>
<comment type="cofactor">
    <cofactor evidence="8">
        <name>Mg(2+)</name>
        <dbReference type="ChEBI" id="CHEBI:18420"/>
    </cofactor>
</comment>
<dbReference type="HAMAP" id="MF_00101">
    <property type="entry name" value="AcpS"/>
    <property type="match status" value="1"/>
</dbReference>
<evidence type="ECO:0000256" key="7">
    <source>
        <dbReference type="ARBA" id="ARBA00023160"/>
    </source>
</evidence>
<dbReference type="InterPro" id="IPR037143">
    <property type="entry name" value="4-PPantetheinyl_Trfase_dom_sf"/>
</dbReference>
<keyword evidence="4 8" id="KW-0276">Fatty acid metabolism</keyword>
<keyword evidence="2 8" id="KW-0808">Transferase</keyword>
<dbReference type="InterPro" id="IPR008278">
    <property type="entry name" value="4-PPantetheinyl_Trfase_dom"/>
</dbReference>
<dbReference type="NCBIfam" id="TIGR00556">
    <property type="entry name" value="pantethn_trn"/>
    <property type="match status" value="1"/>
</dbReference>
<evidence type="ECO:0000256" key="4">
    <source>
        <dbReference type="ARBA" id="ARBA00022832"/>
    </source>
</evidence>
<keyword evidence="3 8" id="KW-0479">Metal-binding</keyword>
<name>A0A0A8HND6_STAHY</name>
<keyword evidence="1 8" id="KW-0444">Lipid biosynthesis</keyword>